<evidence type="ECO:0000256" key="4">
    <source>
        <dbReference type="ARBA" id="ARBA00022692"/>
    </source>
</evidence>
<evidence type="ECO:0000256" key="6">
    <source>
        <dbReference type="ARBA" id="ARBA00023136"/>
    </source>
</evidence>
<dbReference type="EMBL" id="KX290683">
    <property type="protein sequence ID" value="APC94254.1"/>
    <property type="molecule type" value="mRNA"/>
</dbReference>
<evidence type="ECO:0000256" key="7">
    <source>
        <dbReference type="ARBA" id="ARBA00023170"/>
    </source>
</evidence>
<proteinExistence type="evidence at transcript level"/>
<dbReference type="GO" id="GO:0008527">
    <property type="term" value="F:taste receptor activity"/>
    <property type="evidence" value="ECO:0007669"/>
    <property type="project" value="InterPro"/>
</dbReference>
<protein>
    <submittedName>
        <fullName evidence="9">Gustatory receptor 7</fullName>
    </submittedName>
</protein>
<keyword evidence="6 8" id="KW-0472">Membrane</keyword>
<comment type="similarity">
    <text evidence="2">Belongs to the insect chemoreceptor superfamily. Gustatory receptor (GR) family. Gr5a subfamily.</text>
</comment>
<dbReference type="Pfam" id="PF06151">
    <property type="entry name" value="Trehalose_recp"/>
    <property type="match status" value="1"/>
</dbReference>
<accession>A0A1J0KKJ7</accession>
<comment type="subcellular location">
    <subcellularLocation>
        <location evidence="1">Cell membrane</location>
        <topology evidence="1">Multi-pass membrane protein</topology>
    </subcellularLocation>
</comment>
<feature type="transmembrane region" description="Helical" evidence="8">
    <location>
        <begin position="27"/>
        <end position="47"/>
    </location>
</feature>
<evidence type="ECO:0000256" key="2">
    <source>
        <dbReference type="ARBA" id="ARBA00005327"/>
    </source>
</evidence>
<feature type="transmembrane region" description="Helical" evidence="8">
    <location>
        <begin position="59"/>
        <end position="82"/>
    </location>
</feature>
<name>A0A1J0KKJ7_9CUCU</name>
<evidence type="ECO:0000256" key="1">
    <source>
        <dbReference type="ARBA" id="ARBA00004651"/>
    </source>
</evidence>
<evidence type="ECO:0000313" key="9">
    <source>
        <dbReference type="EMBL" id="APC94254.1"/>
    </source>
</evidence>
<dbReference type="AlphaFoldDB" id="A0A1J0KKJ7"/>
<organism evidence="9">
    <name type="scientific">Pyrrhalta maculicollis</name>
    <dbReference type="NCBI Taxonomy" id="226885"/>
    <lineage>
        <taxon>Eukaryota</taxon>
        <taxon>Metazoa</taxon>
        <taxon>Ecdysozoa</taxon>
        <taxon>Arthropoda</taxon>
        <taxon>Hexapoda</taxon>
        <taxon>Insecta</taxon>
        <taxon>Pterygota</taxon>
        <taxon>Neoptera</taxon>
        <taxon>Endopterygota</taxon>
        <taxon>Coleoptera</taxon>
        <taxon>Polyphaga</taxon>
        <taxon>Cucujiformia</taxon>
        <taxon>Chrysomeloidea</taxon>
        <taxon>Chrysomelidae</taxon>
        <taxon>Galerucinae</taxon>
        <taxon>Coelomerites</taxon>
        <taxon>Pyrrhalta</taxon>
    </lineage>
</organism>
<reference evidence="9" key="1">
    <citation type="journal article" date="2016" name="Insect Biochem. Mol. Biol.">
        <title>Comparative transcriptome analysis of chemosensory genes in two sister leaf beetles provides insights into chemosensory speciation.</title>
        <authorList>
            <person name="Zhang B."/>
            <person name="Zhang W."/>
            <person name="Nie R.E."/>
            <person name="Li W.Z."/>
            <person name="Segraves K.A."/>
            <person name="Yang X.K."/>
            <person name="Xue H.J."/>
        </authorList>
    </citation>
    <scope>NUCLEOTIDE SEQUENCE</scope>
</reference>
<dbReference type="GO" id="GO:0050916">
    <property type="term" value="P:sensory perception of sweet taste"/>
    <property type="evidence" value="ECO:0007669"/>
    <property type="project" value="UniProtKB-ARBA"/>
</dbReference>
<dbReference type="PANTHER" id="PTHR21421">
    <property type="entry name" value="GUSTATORY RECEPTOR"/>
    <property type="match status" value="1"/>
</dbReference>
<keyword evidence="5 8" id="KW-1133">Transmembrane helix</keyword>
<evidence type="ECO:0000256" key="5">
    <source>
        <dbReference type="ARBA" id="ARBA00022989"/>
    </source>
</evidence>
<dbReference type="InterPro" id="IPR009318">
    <property type="entry name" value="Gustatory_rcpt"/>
</dbReference>
<dbReference type="PANTHER" id="PTHR21421:SF29">
    <property type="entry name" value="GUSTATORY RECEPTOR 5A FOR TREHALOSE-RELATED"/>
    <property type="match status" value="1"/>
</dbReference>
<keyword evidence="7 9" id="KW-0675">Receptor</keyword>
<evidence type="ECO:0000256" key="8">
    <source>
        <dbReference type="SAM" id="Phobius"/>
    </source>
</evidence>
<feature type="transmembrane region" description="Helical" evidence="8">
    <location>
        <begin position="132"/>
        <end position="153"/>
    </location>
</feature>
<dbReference type="GO" id="GO:0005886">
    <property type="term" value="C:plasma membrane"/>
    <property type="evidence" value="ECO:0007669"/>
    <property type="project" value="UniProtKB-SubCell"/>
</dbReference>
<evidence type="ECO:0000256" key="3">
    <source>
        <dbReference type="ARBA" id="ARBA00022475"/>
    </source>
</evidence>
<keyword evidence="3" id="KW-1003">Cell membrane</keyword>
<keyword evidence="4 8" id="KW-0812">Transmembrane</keyword>
<sequence length="167" mass="19871">MHHQFWREIRQDYHKLYILCKKMDKHISFLVLISYMHNIFFLCIQLYNSLRERKGVAESTYFVFSFSFLVSRIIAVSMYGAWLHDEARKPMEYLYNVPTEYYCTEISRLIDQMYTSPVGITGSGFFIVTRNFLLQMAGTIVTFELMLFQFAPLDSKNRAYNRSISCI</sequence>